<proteinExistence type="predicted"/>
<accession>A0A160FHT4</accession>
<protein>
    <submittedName>
        <fullName evidence="1">Uncharacterized protein</fullName>
    </submittedName>
</protein>
<gene>
    <name evidence="1" type="ORF">AYM40_02345</name>
</gene>
<evidence type="ECO:0000313" key="1">
    <source>
        <dbReference type="EMBL" id="ANB71336.1"/>
    </source>
</evidence>
<dbReference type="Proteomes" id="UP000076852">
    <property type="component" value="Chromosome 1"/>
</dbReference>
<sequence>MAFVEVLSVNTDSKGHRNIRRHVQNAEDRDQCRSILAKPLLTAFGIPIRKLTTEYLTADTLGSLRERFGFTPSEVCKRGADFRP</sequence>
<dbReference type="KEGG" id="buz:AYM40_02345"/>
<dbReference type="EMBL" id="CP014578">
    <property type="protein sequence ID" value="ANB71336.1"/>
    <property type="molecule type" value="Genomic_DNA"/>
</dbReference>
<name>A0A160FHT4_9BURK</name>
<organism evidence="1 2">
    <name type="scientific">Paraburkholderia phytofirmans OLGA172</name>
    <dbReference type="NCBI Taxonomy" id="1417228"/>
    <lineage>
        <taxon>Bacteria</taxon>
        <taxon>Pseudomonadati</taxon>
        <taxon>Pseudomonadota</taxon>
        <taxon>Betaproteobacteria</taxon>
        <taxon>Burkholderiales</taxon>
        <taxon>Burkholderiaceae</taxon>
        <taxon>Paraburkholderia</taxon>
    </lineage>
</organism>
<keyword evidence="2" id="KW-1185">Reference proteome</keyword>
<evidence type="ECO:0000313" key="2">
    <source>
        <dbReference type="Proteomes" id="UP000076852"/>
    </source>
</evidence>
<dbReference type="AlphaFoldDB" id="A0A160FHT4"/>
<reference evidence="1 2" key="1">
    <citation type="journal article" date="2016" name="Gene">
        <title>PacBio SMRT assembly of a complex multi-replicon genome reveals chlorocatechol degradative operon in a region of genome plasticity.</title>
        <authorList>
            <person name="Ricker N."/>
            <person name="Shen S.Y."/>
            <person name="Goordial J."/>
            <person name="Jin S."/>
            <person name="Fulthorpe R.R."/>
        </authorList>
    </citation>
    <scope>NUCLEOTIDE SEQUENCE [LARGE SCALE GENOMIC DNA]</scope>
    <source>
        <strain evidence="1 2">OLGA172</strain>
    </source>
</reference>